<accession>S9QR78</accession>
<dbReference type="EMBL" id="APVH01000027">
    <property type="protein sequence ID" value="EPX82142.1"/>
    <property type="molecule type" value="Genomic_DNA"/>
</dbReference>
<dbReference type="STRING" id="1123237.Salmuc_02511"/>
<evidence type="ECO:0000313" key="1">
    <source>
        <dbReference type="EMBL" id="EPX82142.1"/>
    </source>
</evidence>
<comment type="caution">
    <text evidence="1">The sequence shown here is derived from an EMBL/GenBank/DDBJ whole genome shotgun (WGS) entry which is preliminary data.</text>
</comment>
<dbReference type="AlphaFoldDB" id="S9QR78"/>
<dbReference type="Proteomes" id="UP000015347">
    <property type="component" value="Unassembled WGS sequence"/>
</dbReference>
<keyword evidence="2" id="KW-1185">Reference proteome</keyword>
<dbReference type="HOGENOM" id="CLU_3047827_0_0_5"/>
<protein>
    <submittedName>
        <fullName evidence="1">Uncharacterized protein</fullName>
    </submittedName>
</protein>
<sequence>MPVALVYPLAALAETTGCFAIWAWWRGAESFFAADWSAREDTLSWLSSFRHSSL</sequence>
<name>S9QR78_9RHOB</name>
<proteinExistence type="predicted"/>
<evidence type="ECO:0000313" key="2">
    <source>
        <dbReference type="Proteomes" id="UP000015347"/>
    </source>
</evidence>
<reference evidence="2" key="1">
    <citation type="journal article" date="2014" name="Stand. Genomic Sci.">
        <title>Genome sequence of the exopolysaccharide-producing Salipiger mucosus type strain (DSM 16094(T)), a moderately halophilic member of the Roseobacter clade.</title>
        <authorList>
            <person name="Riedel T."/>
            <person name="Spring S."/>
            <person name="Fiebig A."/>
            <person name="Petersen J."/>
            <person name="Kyrpides N.C."/>
            <person name="Goker M."/>
            <person name="Klenk H.P."/>
        </authorList>
    </citation>
    <scope>NUCLEOTIDE SEQUENCE [LARGE SCALE GENOMIC DNA]</scope>
    <source>
        <strain evidence="2">DSM 16094</strain>
    </source>
</reference>
<gene>
    <name evidence="1" type="ORF">Salmuc_02511</name>
</gene>
<organism evidence="1 2">
    <name type="scientific">Salipiger mucosus DSM 16094</name>
    <dbReference type="NCBI Taxonomy" id="1123237"/>
    <lineage>
        <taxon>Bacteria</taxon>
        <taxon>Pseudomonadati</taxon>
        <taxon>Pseudomonadota</taxon>
        <taxon>Alphaproteobacteria</taxon>
        <taxon>Rhodobacterales</taxon>
        <taxon>Roseobacteraceae</taxon>
        <taxon>Salipiger</taxon>
    </lineage>
</organism>